<keyword evidence="4 11" id="KW-0547">Nucleotide-binding</keyword>
<organism evidence="14 15">
    <name type="scientific">Thermoactinomyces vulgaris</name>
    <dbReference type="NCBI Taxonomy" id="2026"/>
    <lineage>
        <taxon>Bacteria</taxon>
        <taxon>Bacillati</taxon>
        <taxon>Bacillota</taxon>
        <taxon>Bacilli</taxon>
        <taxon>Bacillales</taxon>
        <taxon>Thermoactinomycetaceae</taxon>
        <taxon>Thermoactinomyces</taxon>
    </lineage>
</organism>
<keyword evidence="5 11" id="KW-0378">Hydrolase</keyword>
<feature type="binding site" evidence="11">
    <location>
        <position position="515"/>
    </location>
    <ligand>
        <name>Zn(2+)</name>
        <dbReference type="ChEBI" id="CHEBI:29105"/>
        <label>1</label>
    </ligand>
</feature>
<dbReference type="HAMAP" id="MF_00983">
    <property type="entry name" value="PriA"/>
    <property type="match status" value="1"/>
</dbReference>
<sequence length="816" mass="93497">MIAEVIVDVPAQAADRPFDYLIPKELEPDIRVGSRVHVPFGNRKLIGYVVKIKEKAETKRVKPVIEVMDFIPPLTPELVELAAMMAEEYMCHTITALQSMVPAVLKGKYQKVVRYADNQTDEIADDLSLIDCEPFLTRLKEKGECTWDEALSLGMSASRLRKLAAVGRIILEERVGDRVTRNKVTWVFPKSRETLLQALEGLSKRATRQREVLRYFLAQESEIPLPRLLSELQVSRSTIQSLVQKGILMEEEREEFRDPYRHQQFQKTKPLPLTGEQQKAYDAMMESIRENKPRTILLQGVTGSGKTEVYLQVIAEVLRRGREAIVLVPEISLTPQMVERFKGRFGDQVAVLHSRLSGGERYDEWRKIRRGEVKVAIGARSAIFAPFQQLGLIIIDEEHESSYKQEENPKYHARHVAQWRIQKHGATLVLGSATPSLESYKQACEGHFHRVELKERVHGRPFPEMKVVDMRKELADGNRSMFSACLRQELTRCLDQNEQAVLFLNRRGFSTFVMCRECGESVMCPHCDISLTYHQTNRTVRCHYCGYAERVPEVCPSCGSKYIRHFGVGTQKVEQELVRHFPGIRVIRMDVDTTSRKGAHEQLLSQFGRKQADVLLGTQMIAKGLDFPDVTLVGVIAADSMLHLPDFRSAERTFQLLTQVSGRAGRHEKPGKVVIQTYSADHYSIRMAVRRETERFYRQEAEVRKKHFYPPYCGLFSFLISHPDRVKVMRAGQELAFHLGKDFPSDCELLGPVPAPIPRIKDRYRMQMLIKYPPGSPSVQWLKHRVREMLYSMEDPQLKISLDRDGMESLIPATAL</sequence>
<dbReference type="NCBIfam" id="TIGR00595">
    <property type="entry name" value="priA"/>
    <property type="match status" value="1"/>
</dbReference>
<evidence type="ECO:0000256" key="2">
    <source>
        <dbReference type="ARBA" id="ARBA00022705"/>
    </source>
</evidence>
<dbReference type="PROSITE" id="PS51194">
    <property type="entry name" value="HELICASE_CTER"/>
    <property type="match status" value="1"/>
</dbReference>
<dbReference type="Pfam" id="PF00271">
    <property type="entry name" value="Helicase_C"/>
    <property type="match status" value="1"/>
</dbReference>
<dbReference type="Gene3D" id="3.40.1440.60">
    <property type="entry name" value="PriA, 3(prime) DNA-binding domain"/>
    <property type="match status" value="1"/>
</dbReference>
<dbReference type="SUPFAM" id="SSF52540">
    <property type="entry name" value="P-loop containing nucleoside triphosphate hydrolases"/>
    <property type="match status" value="2"/>
</dbReference>
<evidence type="ECO:0000256" key="1">
    <source>
        <dbReference type="ARBA" id="ARBA00022515"/>
    </source>
</evidence>
<feature type="domain" description="Helicase C-terminal" evidence="13">
    <location>
        <begin position="550"/>
        <end position="704"/>
    </location>
</feature>
<comment type="caution">
    <text evidence="14">The sequence shown here is derived from an EMBL/GenBank/DDBJ whole genome shotgun (WGS) entry which is preliminary data.</text>
</comment>
<comment type="catalytic activity">
    <reaction evidence="11">
        <text>ATP + H2O = ADP + phosphate + H(+)</text>
        <dbReference type="Rhea" id="RHEA:13065"/>
        <dbReference type="ChEBI" id="CHEBI:15377"/>
        <dbReference type="ChEBI" id="CHEBI:15378"/>
        <dbReference type="ChEBI" id="CHEBI:30616"/>
        <dbReference type="ChEBI" id="CHEBI:43474"/>
        <dbReference type="ChEBI" id="CHEBI:456216"/>
        <dbReference type="EC" id="5.6.2.4"/>
    </reaction>
</comment>
<feature type="binding site" evidence="11">
    <location>
        <position position="518"/>
    </location>
    <ligand>
        <name>Zn(2+)</name>
        <dbReference type="ChEBI" id="CHEBI:29105"/>
        <label>1</label>
    </ligand>
</feature>
<evidence type="ECO:0000256" key="4">
    <source>
        <dbReference type="ARBA" id="ARBA00022741"/>
    </source>
</evidence>
<keyword evidence="8 11" id="KW-0067">ATP-binding</keyword>
<dbReference type="Proteomes" id="UP000641910">
    <property type="component" value="Unassembled WGS sequence"/>
</dbReference>
<comment type="subunit">
    <text evidence="11">Component of the replication restart primosome.</text>
</comment>
<evidence type="ECO:0000256" key="10">
    <source>
        <dbReference type="ARBA" id="ARBA00023235"/>
    </source>
</evidence>
<dbReference type="InterPro" id="IPR042115">
    <property type="entry name" value="PriA_3primeBD_sf"/>
</dbReference>
<evidence type="ECO:0000256" key="3">
    <source>
        <dbReference type="ARBA" id="ARBA00022723"/>
    </source>
</evidence>
<keyword evidence="7 11" id="KW-0862">Zinc</keyword>
<keyword evidence="9 11" id="KW-0238">DNA-binding</keyword>
<keyword evidence="15" id="KW-1185">Reference proteome</keyword>
<evidence type="ECO:0000259" key="13">
    <source>
        <dbReference type="PROSITE" id="PS51194"/>
    </source>
</evidence>
<dbReference type="Pfam" id="PF18074">
    <property type="entry name" value="PriA_C"/>
    <property type="match status" value="1"/>
</dbReference>
<dbReference type="CDD" id="cd17929">
    <property type="entry name" value="DEXHc_priA"/>
    <property type="match status" value="1"/>
</dbReference>
<accession>A0ABS0QHQ2</accession>
<feature type="domain" description="Helicase ATP-binding" evidence="12">
    <location>
        <begin position="287"/>
        <end position="453"/>
    </location>
</feature>
<dbReference type="EC" id="5.6.2.4" evidence="11"/>
<feature type="binding site" evidence="11">
    <location>
        <position position="545"/>
    </location>
    <ligand>
        <name>Zn(2+)</name>
        <dbReference type="ChEBI" id="CHEBI:29105"/>
        <label>2</label>
    </ligand>
</feature>
<gene>
    <name evidence="11 14" type="primary">priA</name>
    <name evidence="14" type="ORF">I8U22_08240</name>
</gene>
<dbReference type="InterPro" id="IPR005259">
    <property type="entry name" value="PriA"/>
</dbReference>
<dbReference type="InterPro" id="IPR011545">
    <property type="entry name" value="DEAD/DEAH_box_helicase_dom"/>
</dbReference>
<name>A0ABS0QHQ2_THEVU</name>
<evidence type="ECO:0000256" key="7">
    <source>
        <dbReference type="ARBA" id="ARBA00022833"/>
    </source>
</evidence>
<feature type="binding site" evidence="11">
    <location>
        <position position="524"/>
    </location>
    <ligand>
        <name>Zn(2+)</name>
        <dbReference type="ChEBI" id="CHEBI:29105"/>
        <label>2</label>
    </ligand>
</feature>
<dbReference type="SMART" id="SM00487">
    <property type="entry name" value="DEXDc"/>
    <property type="match status" value="1"/>
</dbReference>
<dbReference type="PANTHER" id="PTHR30580">
    <property type="entry name" value="PRIMOSOMAL PROTEIN N"/>
    <property type="match status" value="1"/>
</dbReference>
<comment type="catalytic activity">
    <reaction evidence="11">
        <text>Couples ATP hydrolysis with the unwinding of duplex DNA by translocating in the 3'-5' direction.</text>
        <dbReference type="EC" id="5.6.2.4"/>
    </reaction>
</comment>
<evidence type="ECO:0000313" key="15">
    <source>
        <dbReference type="Proteomes" id="UP000641910"/>
    </source>
</evidence>
<dbReference type="RefSeq" id="WP_037994898.1">
    <property type="nucleotide sequence ID" value="NZ_CP036487.1"/>
</dbReference>
<evidence type="ECO:0000256" key="6">
    <source>
        <dbReference type="ARBA" id="ARBA00022806"/>
    </source>
</evidence>
<dbReference type="InterPro" id="IPR001650">
    <property type="entry name" value="Helicase_C-like"/>
</dbReference>
<feature type="binding site" evidence="11">
    <location>
        <position position="542"/>
    </location>
    <ligand>
        <name>Zn(2+)</name>
        <dbReference type="ChEBI" id="CHEBI:29105"/>
        <label>2</label>
    </ligand>
</feature>
<evidence type="ECO:0000256" key="5">
    <source>
        <dbReference type="ARBA" id="ARBA00022801"/>
    </source>
</evidence>
<keyword evidence="1 11" id="KW-0639">Primosome</keyword>
<dbReference type="Pfam" id="PF00270">
    <property type="entry name" value="DEAD"/>
    <property type="match status" value="1"/>
</dbReference>
<dbReference type="Gene3D" id="3.40.50.300">
    <property type="entry name" value="P-loop containing nucleotide triphosphate hydrolases"/>
    <property type="match status" value="2"/>
</dbReference>
<dbReference type="CDD" id="cd18804">
    <property type="entry name" value="SF2_C_priA"/>
    <property type="match status" value="1"/>
</dbReference>
<dbReference type="Pfam" id="PF17764">
    <property type="entry name" value="PriA_3primeBD"/>
    <property type="match status" value="1"/>
</dbReference>
<keyword evidence="6 11" id="KW-0347">Helicase</keyword>
<dbReference type="InterPro" id="IPR040498">
    <property type="entry name" value="PriA_CRR"/>
</dbReference>
<dbReference type="InterPro" id="IPR041236">
    <property type="entry name" value="PriA_C"/>
</dbReference>
<reference evidence="14 15" key="1">
    <citation type="submission" date="2020-12" db="EMBL/GenBank/DDBJ databases">
        <title>WGS of Thermoactinomyces spp.</title>
        <authorList>
            <person name="Cheng K."/>
        </authorList>
    </citation>
    <scope>NUCLEOTIDE SEQUENCE [LARGE SCALE GENOMIC DNA]</scope>
    <source>
        <strain evidence="15">CICC 10650\ACCC 41061</strain>
    </source>
</reference>
<evidence type="ECO:0000313" key="14">
    <source>
        <dbReference type="EMBL" id="MBH8588801.1"/>
    </source>
</evidence>
<feature type="binding site" evidence="11">
    <location>
        <position position="527"/>
    </location>
    <ligand>
        <name>Zn(2+)</name>
        <dbReference type="ChEBI" id="CHEBI:29105"/>
        <label>2</label>
    </ligand>
</feature>
<comment type="function">
    <text evidence="11">Initiates the restart of stalled replication forks, which reloads the replicative helicase on sites other than the origin of replication. Recognizes and binds to abandoned replication forks and remodels them to uncover a helicase loading site. Promotes assembly of the primosome at these replication forks.</text>
</comment>
<dbReference type="PROSITE" id="PS51192">
    <property type="entry name" value="HELICASE_ATP_BIND_1"/>
    <property type="match status" value="1"/>
</dbReference>
<dbReference type="InterPro" id="IPR027417">
    <property type="entry name" value="P-loop_NTPase"/>
</dbReference>
<proteinExistence type="inferred from homology"/>
<keyword evidence="3 11" id="KW-0479">Metal-binding</keyword>
<keyword evidence="2 11" id="KW-0235">DNA replication</keyword>
<keyword evidence="10 11" id="KW-0413">Isomerase</keyword>
<dbReference type="SMART" id="SM00490">
    <property type="entry name" value="HELICc"/>
    <property type="match status" value="1"/>
</dbReference>
<dbReference type="NCBIfam" id="NF004066">
    <property type="entry name" value="PRK05580.1-3"/>
    <property type="match status" value="1"/>
</dbReference>
<feature type="binding site" evidence="11">
    <location>
        <position position="555"/>
    </location>
    <ligand>
        <name>Zn(2+)</name>
        <dbReference type="ChEBI" id="CHEBI:29105"/>
        <label>1</label>
    </ligand>
</feature>
<evidence type="ECO:0000256" key="9">
    <source>
        <dbReference type="ARBA" id="ARBA00023125"/>
    </source>
</evidence>
<comment type="cofactor">
    <cofactor evidence="11">
        <name>Zn(2+)</name>
        <dbReference type="ChEBI" id="CHEBI:29105"/>
    </cofactor>
    <text evidence="11">Binds 2 zinc ions per subunit.</text>
</comment>
<dbReference type="PANTHER" id="PTHR30580:SF0">
    <property type="entry name" value="PRIMOSOMAL PROTEIN N"/>
    <property type="match status" value="1"/>
</dbReference>
<protein>
    <recommendedName>
        <fullName evidence="11">Replication restart protein PriA</fullName>
    </recommendedName>
    <alternativeName>
        <fullName evidence="11">ATP-dependent DNA helicase PriA</fullName>
        <ecNumber evidence="11">5.6.2.4</ecNumber>
    </alternativeName>
    <alternativeName>
        <fullName evidence="11">DNA 3'-5' helicase PriA</fullName>
    </alternativeName>
</protein>
<feature type="binding site" evidence="11">
    <location>
        <position position="558"/>
    </location>
    <ligand>
        <name>Zn(2+)</name>
        <dbReference type="ChEBI" id="CHEBI:29105"/>
        <label>1</label>
    </ligand>
</feature>
<dbReference type="InterPro" id="IPR041222">
    <property type="entry name" value="PriA_3primeBD"/>
</dbReference>
<dbReference type="InterPro" id="IPR014001">
    <property type="entry name" value="Helicase_ATP-bd"/>
</dbReference>
<evidence type="ECO:0000256" key="8">
    <source>
        <dbReference type="ARBA" id="ARBA00022840"/>
    </source>
</evidence>
<comment type="similarity">
    <text evidence="11">Belongs to the helicase family. PriA subfamily.</text>
</comment>
<evidence type="ECO:0000259" key="12">
    <source>
        <dbReference type="PROSITE" id="PS51192"/>
    </source>
</evidence>
<evidence type="ECO:0000256" key="11">
    <source>
        <dbReference type="HAMAP-Rule" id="MF_00983"/>
    </source>
</evidence>
<dbReference type="EMBL" id="JAECVU010000004">
    <property type="protein sequence ID" value="MBH8588801.1"/>
    <property type="molecule type" value="Genomic_DNA"/>
</dbReference>
<dbReference type="Pfam" id="PF18319">
    <property type="entry name" value="Zn_ribbon_PriA"/>
    <property type="match status" value="1"/>
</dbReference>